<dbReference type="STRING" id="1806994.A0A507C1Z6"/>
<sequence>MDERKEKQVNGLIREFLAYGEYTGTLSSFDAECLKHDRAPIKLVNDADGDKRNERVENQLITSFRQGDNQTFTSYFNQVLPPSTRTTDPVSQKLEFMLAIHFAVYPINPCMESSQKAKYNPQQNMDDFKVFLEKRGSEIAKISPSVSSQFLPFFALPYIPDPTRHPGFQEVFDVRWTQELEARWLGAVRASFKAELPRIVKFLDNLDARPIEESRAQTKQIHELESQIHQLEDRHRHNSVRQRELQNDHHNLIAIASELVQALAACINGEQITSSYLTNICDRLVELKHNHRILDQAAKAAQLPPPAPVKSRMPPKRSTNLVLDGQLDYSALHRDLAEESFDRDRKRELVLQALRLRLTTAPDARTRQTTLLTFVHADFLGLGRGSVALPLGLLKSSHTRGQFARLLNAISSGCTGRSYLLSGLGALVVPVSDALQREGADSPSGKNLLGTLQKLSLRRGAQTAMIKAGLIQFLLPVLSSPHLLSEYALEYASALLMNLLLRTAGRQQTIEQPDLILSVLEGLVRIPNPEVKTYANGALYSVLSEPKIRRRAQQLGVGELLVEIRGHCDAYLAKQVDYVLGQLDSKENPPISDTVSEDGQDEDYEDDNEQNEVGEEDLNDDLLNLPNDVVIGDELLTQRYTLNGKPPTVVKNVMNPGGMVRTADVAHIENNSALDLRRPRTPSRNSTRPSTPASSRPSTSAGKPGVTTLGSGGIRRSASSVSGFPVRVVDNGPDDVPPVGHGLIPRSSRDALEFKYAKREEKRSDGASGGHNEGHDEETTGFSTRQMIARTPLSNNSVASLVAS</sequence>
<dbReference type="GO" id="GO:0005814">
    <property type="term" value="C:centriole"/>
    <property type="evidence" value="ECO:0007669"/>
    <property type="project" value="TreeGrafter"/>
</dbReference>
<gene>
    <name evidence="7" type="ORF">SmJEL517_g05140</name>
</gene>
<dbReference type="Pfam" id="PF21050">
    <property type="entry name" value="ARMC9_ARM"/>
    <property type="match status" value="1"/>
</dbReference>
<dbReference type="GO" id="GO:0060271">
    <property type="term" value="P:cilium assembly"/>
    <property type="evidence" value="ECO:0007669"/>
    <property type="project" value="InterPro"/>
</dbReference>
<dbReference type="GeneID" id="42006364"/>
<proteinExistence type="predicted"/>
<dbReference type="InterPro" id="IPR011989">
    <property type="entry name" value="ARM-like"/>
</dbReference>
<comment type="subcellular location">
    <subcellularLocation>
        <location evidence="1">Cytoplasm</location>
        <location evidence="1">Cytoskeleton</location>
        <location evidence="1">Cilium basal body</location>
    </subcellularLocation>
</comment>
<keyword evidence="3" id="KW-0966">Cell projection</keyword>
<dbReference type="InterPro" id="IPR016024">
    <property type="entry name" value="ARM-type_fold"/>
</dbReference>
<evidence type="ECO:0008006" key="9">
    <source>
        <dbReference type="Google" id="ProtNLM"/>
    </source>
</evidence>
<dbReference type="PANTHER" id="PTHR14881:SF4">
    <property type="entry name" value="LISH DOMAIN-CONTAINING PROTEIN ARMC9"/>
    <property type="match status" value="1"/>
</dbReference>
<dbReference type="GO" id="GO:0036064">
    <property type="term" value="C:ciliary basal body"/>
    <property type="evidence" value="ECO:0007669"/>
    <property type="project" value="InterPro"/>
</dbReference>
<evidence type="ECO:0000256" key="3">
    <source>
        <dbReference type="ARBA" id="ARBA00023273"/>
    </source>
</evidence>
<feature type="compositionally biased region" description="Acidic residues" evidence="4">
    <location>
        <begin position="595"/>
        <end position="620"/>
    </location>
</feature>
<protein>
    <recommendedName>
        <fullName evidence="9">LisH domain-containing protein ARMC9</fullName>
    </recommendedName>
</protein>
<dbReference type="InterPro" id="IPR056327">
    <property type="entry name" value="ARMC9_CTLH-like_dom"/>
</dbReference>
<feature type="region of interest" description="Disordered" evidence="4">
    <location>
        <begin position="670"/>
        <end position="804"/>
    </location>
</feature>
<dbReference type="SUPFAM" id="SSF48371">
    <property type="entry name" value="ARM repeat"/>
    <property type="match status" value="1"/>
</dbReference>
<feature type="region of interest" description="Disordered" evidence="4">
    <location>
        <begin position="584"/>
        <end position="620"/>
    </location>
</feature>
<dbReference type="OrthoDB" id="193023at2759"/>
<accession>A0A507C1Z6</accession>
<feature type="compositionally biased region" description="Polar residues" evidence="4">
    <location>
        <begin position="780"/>
        <end position="804"/>
    </location>
</feature>
<evidence type="ECO:0000259" key="5">
    <source>
        <dbReference type="Pfam" id="PF21050"/>
    </source>
</evidence>
<feature type="domain" description="ARMC9 CTLH-like" evidence="6">
    <location>
        <begin position="56"/>
        <end position="193"/>
    </location>
</feature>
<evidence type="ECO:0000259" key="6">
    <source>
        <dbReference type="Pfam" id="PF23138"/>
    </source>
</evidence>
<keyword evidence="8" id="KW-1185">Reference proteome</keyword>
<keyword evidence="2" id="KW-0970">Cilium biogenesis/degradation</keyword>
<organism evidence="7 8">
    <name type="scientific">Synchytrium microbalum</name>
    <dbReference type="NCBI Taxonomy" id="1806994"/>
    <lineage>
        <taxon>Eukaryota</taxon>
        <taxon>Fungi</taxon>
        <taxon>Fungi incertae sedis</taxon>
        <taxon>Chytridiomycota</taxon>
        <taxon>Chytridiomycota incertae sedis</taxon>
        <taxon>Chytridiomycetes</taxon>
        <taxon>Synchytriales</taxon>
        <taxon>Synchytriaceae</taxon>
        <taxon>Synchytrium</taxon>
    </lineage>
</organism>
<reference evidence="7 8" key="1">
    <citation type="journal article" date="2019" name="Sci. Rep.">
        <title>Comparative genomics of chytrid fungi reveal insights into the obligate biotrophic and pathogenic lifestyle of Synchytrium endobioticum.</title>
        <authorList>
            <person name="van de Vossenberg B.T.L.H."/>
            <person name="Warris S."/>
            <person name="Nguyen H.D.T."/>
            <person name="van Gent-Pelzer M.P.E."/>
            <person name="Joly D.L."/>
            <person name="van de Geest H.C."/>
            <person name="Bonants P.J.M."/>
            <person name="Smith D.S."/>
            <person name="Levesque C.A."/>
            <person name="van der Lee T.A.J."/>
        </authorList>
    </citation>
    <scope>NUCLEOTIDE SEQUENCE [LARGE SCALE GENOMIC DNA]</scope>
    <source>
        <strain evidence="7 8">JEL517</strain>
    </source>
</reference>
<evidence type="ECO:0000256" key="4">
    <source>
        <dbReference type="SAM" id="MobiDB-lite"/>
    </source>
</evidence>
<comment type="caution">
    <text evidence="7">The sequence shown here is derived from an EMBL/GenBank/DDBJ whole genome shotgun (WGS) entry which is preliminary data.</text>
</comment>
<feature type="domain" description="LisH" evidence="5">
    <location>
        <begin position="465"/>
        <end position="583"/>
    </location>
</feature>
<evidence type="ECO:0000256" key="2">
    <source>
        <dbReference type="ARBA" id="ARBA00022794"/>
    </source>
</evidence>
<dbReference type="RefSeq" id="XP_031022963.1">
    <property type="nucleotide sequence ID" value="XM_031171067.1"/>
</dbReference>
<feature type="compositionally biased region" description="Basic and acidic residues" evidence="4">
    <location>
        <begin position="747"/>
        <end position="765"/>
    </location>
</feature>
<dbReference type="Proteomes" id="UP000319731">
    <property type="component" value="Unassembled WGS sequence"/>
</dbReference>
<dbReference type="Gene3D" id="1.25.10.10">
    <property type="entry name" value="Leucine-rich Repeat Variant"/>
    <property type="match status" value="1"/>
</dbReference>
<dbReference type="EMBL" id="QEAO01000043">
    <property type="protein sequence ID" value="TPX31555.1"/>
    <property type="molecule type" value="Genomic_DNA"/>
</dbReference>
<dbReference type="InterPro" id="IPR040369">
    <property type="entry name" value="ARMC9"/>
</dbReference>
<dbReference type="Pfam" id="PF23138">
    <property type="entry name" value="CTLH_Armc9"/>
    <property type="match status" value="1"/>
</dbReference>
<evidence type="ECO:0000313" key="8">
    <source>
        <dbReference type="Proteomes" id="UP000319731"/>
    </source>
</evidence>
<dbReference type="InterPro" id="IPR048959">
    <property type="entry name" value="ARMC9_ARM_dom"/>
</dbReference>
<evidence type="ECO:0000313" key="7">
    <source>
        <dbReference type="EMBL" id="TPX31555.1"/>
    </source>
</evidence>
<dbReference type="GO" id="GO:0097542">
    <property type="term" value="C:ciliary tip"/>
    <property type="evidence" value="ECO:0007669"/>
    <property type="project" value="TreeGrafter"/>
</dbReference>
<dbReference type="PANTHER" id="PTHR14881">
    <property type="entry name" value="LISH DOMAIN-CONTAINING PROTEIN ARMC9"/>
    <property type="match status" value="1"/>
</dbReference>
<feature type="compositionally biased region" description="Low complexity" evidence="4">
    <location>
        <begin position="682"/>
        <end position="700"/>
    </location>
</feature>
<evidence type="ECO:0000256" key="1">
    <source>
        <dbReference type="ARBA" id="ARBA00004120"/>
    </source>
</evidence>
<dbReference type="AlphaFoldDB" id="A0A507C1Z6"/>
<name>A0A507C1Z6_9FUNG</name>